<name>A0A553UW74_9DEIO</name>
<evidence type="ECO:0000313" key="4">
    <source>
        <dbReference type="Proteomes" id="UP000316092"/>
    </source>
</evidence>
<sequence>MTLTVDTTLPNTLRELLRSHAPDCTLLASLGSQTLLMSADTSPLLVRDLTPPDEWFDSGELTWLTRDGALLGLMWSQQAVPESTVQLLTMLLSAARSDSSQREANVLITQLPEGAAWLSGDLVFQQVSRRFLELHHLSAAQVLGQSFDAVFPARSHTSLLLRQVAAGRAAYQEREWLPGSPGGRGFWLRSQMRPYYGGAAAGVLWTMYDITQEIALSARINALLLGARLPTAVLSSSGEVLERSESLRRSLPGTADPQNALLWQWPIWHDPAEVERQLTEALTEALSQPQQRFECTLQVLGGERAIISLYCGDQLEDALGNDDAPPEDAATPEPLFTEGEALVVAEFHFHERQEMDSAQHRLLSGVIAHSPQATLLLGAADDSGERPVWLASEAAATLLGVERSALSVPGGVPLGRLLKALNVQLSRPDLTPLSTVTLTTQASLDGGVLSAVLTRSDGLRRSLQITGARLSTGEGAPQRNEPLALYLHDVTTLKNLEDRLKHDAAHDPLTGLPNWPGLRAKLVQQAHKQLCVLSLSVDDFGVLQSALGRSAGDHLLIQVAARLHHWRKDAQVARLEGEHFALVLPEIESASALVLADEVQHLLTMPLRVGGREMRISASVGVACGADTAEQLLEHARTALLSARRTGRAGRQSYRPEMMSAEAGLLELEHDLRGALPSQMTLLFQPVINLHGGRVQGAEVLLRWKHPTRGLLSPAQFLPLASRTGMLPALGRWVVAEVSAQRQRWQGPHPKLRLAINFSAAELLDEDVLSEFGQQVREVGGLDLELSASSLIQPDSASALHSKAAAHTSAALAELRQHGAHIWVDDFGDGASSLTALERFPLSGVKLHPSFVANLLSGPRHLALLEGTVDLARKLSLEVIAVGVETQAQAKILEKAGCHAAQGFFYSPPMALAEFERWLATQVLD</sequence>
<dbReference type="InterPro" id="IPR029787">
    <property type="entry name" value="Nucleotide_cyclase"/>
</dbReference>
<dbReference type="PROSITE" id="PS50883">
    <property type="entry name" value="EAL"/>
    <property type="match status" value="1"/>
</dbReference>
<dbReference type="EMBL" id="VKDB01000011">
    <property type="protein sequence ID" value="TSA84458.1"/>
    <property type="molecule type" value="Genomic_DNA"/>
</dbReference>
<dbReference type="Proteomes" id="UP000316092">
    <property type="component" value="Unassembled WGS sequence"/>
</dbReference>
<dbReference type="SUPFAM" id="SSF141868">
    <property type="entry name" value="EAL domain-like"/>
    <property type="match status" value="1"/>
</dbReference>
<evidence type="ECO:0000313" key="3">
    <source>
        <dbReference type="EMBL" id="TSA84458.1"/>
    </source>
</evidence>
<comment type="caution">
    <text evidence="3">The sequence shown here is derived from an EMBL/GenBank/DDBJ whole genome shotgun (WGS) entry which is preliminary data.</text>
</comment>
<dbReference type="CDD" id="cd01949">
    <property type="entry name" value="GGDEF"/>
    <property type="match status" value="1"/>
</dbReference>
<dbReference type="Gene3D" id="3.30.450.20">
    <property type="entry name" value="PAS domain"/>
    <property type="match status" value="1"/>
</dbReference>
<feature type="domain" description="EAL" evidence="1">
    <location>
        <begin position="665"/>
        <end position="923"/>
    </location>
</feature>
<dbReference type="InterPro" id="IPR052155">
    <property type="entry name" value="Biofilm_reg_signaling"/>
</dbReference>
<feature type="domain" description="GGDEF" evidence="2">
    <location>
        <begin position="528"/>
        <end position="656"/>
    </location>
</feature>
<organism evidence="3 4">
    <name type="scientific">Deinococcus detaillensis</name>
    <dbReference type="NCBI Taxonomy" id="2592048"/>
    <lineage>
        <taxon>Bacteria</taxon>
        <taxon>Thermotogati</taxon>
        <taxon>Deinococcota</taxon>
        <taxon>Deinococci</taxon>
        <taxon>Deinococcales</taxon>
        <taxon>Deinococcaceae</taxon>
        <taxon>Deinococcus</taxon>
    </lineage>
</organism>
<dbReference type="InterPro" id="IPR001633">
    <property type="entry name" value="EAL_dom"/>
</dbReference>
<evidence type="ECO:0000259" key="1">
    <source>
        <dbReference type="PROSITE" id="PS50883"/>
    </source>
</evidence>
<dbReference type="Pfam" id="PF08448">
    <property type="entry name" value="PAS_4"/>
    <property type="match status" value="1"/>
</dbReference>
<proteinExistence type="predicted"/>
<dbReference type="SUPFAM" id="SSF55785">
    <property type="entry name" value="PYP-like sensor domain (PAS domain)"/>
    <property type="match status" value="1"/>
</dbReference>
<gene>
    <name evidence="3" type="ORF">FNU79_10850</name>
</gene>
<evidence type="ECO:0000259" key="2">
    <source>
        <dbReference type="PROSITE" id="PS50887"/>
    </source>
</evidence>
<dbReference type="PANTHER" id="PTHR44757:SF2">
    <property type="entry name" value="BIOFILM ARCHITECTURE MAINTENANCE PROTEIN MBAA"/>
    <property type="match status" value="1"/>
</dbReference>
<dbReference type="SMART" id="SM00052">
    <property type="entry name" value="EAL"/>
    <property type="match status" value="1"/>
</dbReference>
<dbReference type="InterPro" id="IPR013656">
    <property type="entry name" value="PAS_4"/>
</dbReference>
<dbReference type="InterPro" id="IPR043128">
    <property type="entry name" value="Rev_trsase/Diguanyl_cyclase"/>
</dbReference>
<dbReference type="AlphaFoldDB" id="A0A553UW74"/>
<dbReference type="InterPro" id="IPR000160">
    <property type="entry name" value="GGDEF_dom"/>
</dbReference>
<dbReference type="CDD" id="cd01948">
    <property type="entry name" value="EAL"/>
    <property type="match status" value="1"/>
</dbReference>
<keyword evidence="4" id="KW-1185">Reference proteome</keyword>
<dbReference type="InterPro" id="IPR035919">
    <property type="entry name" value="EAL_sf"/>
</dbReference>
<accession>A0A553UW74</accession>
<dbReference type="PROSITE" id="PS50887">
    <property type="entry name" value="GGDEF"/>
    <property type="match status" value="1"/>
</dbReference>
<reference evidence="3 4" key="1">
    <citation type="submission" date="2019-07" db="EMBL/GenBank/DDBJ databases">
        <title>Deinococcus detaillus sp. nov., isolated from humus soil in Antarctica.</title>
        <authorList>
            <person name="Zhang K."/>
        </authorList>
    </citation>
    <scope>NUCLEOTIDE SEQUENCE [LARGE SCALE GENOMIC DNA]</scope>
    <source>
        <strain evidence="3 4">H1</strain>
    </source>
</reference>
<dbReference type="Gene3D" id="3.30.70.270">
    <property type="match status" value="1"/>
</dbReference>
<dbReference type="Pfam" id="PF00990">
    <property type="entry name" value="GGDEF"/>
    <property type="match status" value="1"/>
</dbReference>
<dbReference type="SUPFAM" id="SSF55073">
    <property type="entry name" value="Nucleotide cyclase"/>
    <property type="match status" value="1"/>
</dbReference>
<dbReference type="InterPro" id="IPR035965">
    <property type="entry name" value="PAS-like_dom_sf"/>
</dbReference>
<dbReference type="Pfam" id="PF00563">
    <property type="entry name" value="EAL"/>
    <property type="match status" value="1"/>
</dbReference>
<dbReference type="PANTHER" id="PTHR44757">
    <property type="entry name" value="DIGUANYLATE CYCLASE DGCP"/>
    <property type="match status" value="1"/>
</dbReference>
<dbReference type="OrthoDB" id="51381at2"/>
<dbReference type="Gene3D" id="3.20.20.450">
    <property type="entry name" value="EAL domain"/>
    <property type="match status" value="1"/>
</dbReference>
<dbReference type="NCBIfam" id="TIGR00254">
    <property type="entry name" value="GGDEF"/>
    <property type="match status" value="1"/>
</dbReference>
<dbReference type="SMART" id="SM00267">
    <property type="entry name" value="GGDEF"/>
    <property type="match status" value="1"/>
</dbReference>
<protein>
    <submittedName>
        <fullName evidence="3">EAL domain-containing protein</fullName>
    </submittedName>
</protein>
<dbReference type="RefSeq" id="WP_143720872.1">
    <property type="nucleotide sequence ID" value="NZ_VKDB01000011.1"/>
</dbReference>